<gene>
    <name evidence="1" type="ORF">K8V06_04165</name>
</gene>
<name>A0A921LK79_9LACO</name>
<comment type="caution">
    <text evidence="1">The sequence shown here is derived from an EMBL/GenBank/DDBJ whole genome shotgun (WGS) entry which is preliminary data.</text>
</comment>
<reference evidence="1" key="1">
    <citation type="journal article" date="2021" name="PeerJ">
        <title>Extensive microbial diversity within the chicken gut microbiome revealed by metagenomics and culture.</title>
        <authorList>
            <person name="Gilroy R."/>
            <person name="Ravi A."/>
            <person name="Getino M."/>
            <person name="Pursley I."/>
            <person name="Horton D.L."/>
            <person name="Alikhan N.F."/>
            <person name="Baker D."/>
            <person name="Gharbi K."/>
            <person name="Hall N."/>
            <person name="Watson M."/>
            <person name="Adriaenssens E.M."/>
            <person name="Foster-Nyarko E."/>
            <person name="Jarju S."/>
            <person name="Secka A."/>
            <person name="Antonio M."/>
            <person name="Oren A."/>
            <person name="Chaudhuri R.R."/>
            <person name="La Ragione R."/>
            <person name="Hildebrand F."/>
            <person name="Pallen M.J."/>
        </authorList>
    </citation>
    <scope>NUCLEOTIDE SEQUENCE</scope>
    <source>
        <strain evidence="1">CHK189-29639</strain>
    </source>
</reference>
<proteinExistence type="predicted"/>
<dbReference type="Proteomes" id="UP000759256">
    <property type="component" value="Unassembled WGS sequence"/>
</dbReference>
<organism evidence="1 2">
    <name type="scientific">Ligilactobacillus salivarius</name>
    <dbReference type="NCBI Taxonomy" id="1624"/>
    <lineage>
        <taxon>Bacteria</taxon>
        <taxon>Bacillati</taxon>
        <taxon>Bacillota</taxon>
        <taxon>Bacilli</taxon>
        <taxon>Lactobacillales</taxon>
        <taxon>Lactobacillaceae</taxon>
        <taxon>Ligilactobacillus</taxon>
    </lineage>
</organism>
<sequence>MNKEINPNDITSDDLSIEENEALDQITDFLSENYNEDLNWAKIGQMLINVSYED</sequence>
<dbReference type="EMBL" id="DYVK01000042">
    <property type="protein sequence ID" value="HJG15321.1"/>
    <property type="molecule type" value="Genomic_DNA"/>
</dbReference>
<reference evidence="1" key="2">
    <citation type="submission" date="2021-09" db="EMBL/GenBank/DDBJ databases">
        <authorList>
            <person name="Gilroy R."/>
        </authorList>
    </citation>
    <scope>NUCLEOTIDE SEQUENCE</scope>
    <source>
        <strain evidence="1">CHK189-29639</strain>
    </source>
</reference>
<evidence type="ECO:0000313" key="2">
    <source>
        <dbReference type="Proteomes" id="UP000759256"/>
    </source>
</evidence>
<evidence type="ECO:0000313" key="1">
    <source>
        <dbReference type="EMBL" id="HJG15321.1"/>
    </source>
</evidence>
<accession>A0A921LK79</accession>
<protein>
    <submittedName>
        <fullName evidence="1">Uncharacterized protein</fullName>
    </submittedName>
</protein>
<dbReference type="AlphaFoldDB" id="A0A921LK79"/>